<protein>
    <submittedName>
        <fullName evidence="2">Cupin domain-containing protein</fullName>
    </submittedName>
</protein>
<organism evidence="2 3">
    <name type="scientific">Thermomonas aquatica</name>
    <dbReference type="NCBI Taxonomy" id="2202149"/>
    <lineage>
        <taxon>Bacteria</taxon>
        <taxon>Pseudomonadati</taxon>
        <taxon>Pseudomonadota</taxon>
        <taxon>Gammaproteobacteria</taxon>
        <taxon>Lysobacterales</taxon>
        <taxon>Lysobacteraceae</taxon>
        <taxon>Thermomonas</taxon>
    </lineage>
</organism>
<name>A0A5B7ZRX7_9GAMM</name>
<evidence type="ECO:0000313" key="2">
    <source>
        <dbReference type="EMBL" id="QDA57415.1"/>
    </source>
</evidence>
<dbReference type="InterPro" id="IPR013096">
    <property type="entry name" value="Cupin_2"/>
</dbReference>
<feature type="domain" description="Cupin type-2" evidence="1">
    <location>
        <begin position="37"/>
        <end position="95"/>
    </location>
</feature>
<evidence type="ECO:0000313" key="3">
    <source>
        <dbReference type="Proteomes" id="UP000308149"/>
    </source>
</evidence>
<dbReference type="InterPro" id="IPR014710">
    <property type="entry name" value="RmlC-like_jellyroll"/>
</dbReference>
<dbReference type="Proteomes" id="UP000308149">
    <property type="component" value="Chromosome"/>
</dbReference>
<accession>A0A5B7ZRX7</accession>
<dbReference type="RefSeq" id="WP_139716466.1">
    <property type="nucleotide sequence ID" value="NZ_CP040871.1"/>
</dbReference>
<keyword evidence="3" id="KW-1185">Reference proteome</keyword>
<dbReference type="EMBL" id="CP040871">
    <property type="protein sequence ID" value="QDA57415.1"/>
    <property type="molecule type" value="Genomic_DNA"/>
</dbReference>
<evidence type="ECO:0000259" key="1">
    <source>
        <dbReference type="Pfam" id="PF07883"/>
    </source>
</evidence>
<dbReference type="Pfam" id="PF07883">
    <property type="entry name" value="Cupin_2"/>
    <property type="match status" value="1"/>
</dbReference>
<reference evidence="2 3" key="1">
    <citation type="submission" date="2019-06" db="EMBL/GenBank/DDBJ databases">
        <title>Thermomonas aquatica sp. nov., isolated from an industrial wastewater treatment plant.</title>
        <authorList>
            <person name="Jeon J.H."/>
            <person name="Park D.-S."/>
        </authorList>
    </citation>
    <scope>NUCLEOTIDE SEQUENCE [LARGE SCALE GENOMIC DNA]</scope>
    <source>
        <strain evidence="2 3">SY21</strain>
    </source>
</reference>
<proteinExistence type="predicted"/>
<dbReference type="InterPro" id="IPR011051">
    <property type="entry name" value="RmlC_Cupin_sf"/>
</dbReference>
<dbReference type="KEGG" id="thes:FHQ07_08875"/>
<sequence>MSARFAPAEALAALAAQPGAAPFRELFAHGTLSVEIYRPVGEDRQQAHARDEVYVVIAGSGDFICGGERRAFVAGELLFVPAGVAHRFEHFSDDFSTWVVFYGPQGGETA</sequence>
<dbReference type="SUPFAM" id="SSF51182">
    <property type="entry name" value="RmlC-like cupins"/>
    <property type="match status" value="1"/>
</dbReference>
<gene>
    <name evidence="2" type="ORF">FHQ07_08875</name>
</gene>
<dbReference type="OrthoDB" id="6022610at2"/>
<dbReference type="Gene3D" id="2.60.120.10">
    <property type="entry name" value="Jelly Rolls"/>
    <property type="match status" value="1"/>
</dbReference>
<dbReference type="AlphaFoldDB" id="A0A5B7ZRX7"/>